<keyword evidence="5" id="KW-0732">Signal</keyword>
<dbReference type="AlphaFoldDB" id="A0A3Q0S8F3"/>
<dbReference type="Proteomes" id="UP000261340">
    <property type="component" value="Unplaced"/>
</dbReference>
<dbReference type="GO" id="GO:0005125">
    <property type="term" value="F:cytokine activity"/>
    <property type="evidence" value="ECO:0007669"/>
    <property type="project" value="InterPro"/>
</dbReference>
<dbReference type="GO" id="GO:0008283">
    <property type="term" value="P:cell population proliferation"/>
    <property type="evidence" value="ECO:0007669"/>
    <property type="project" value="InterPro"/>
</dbReference>
<protein>
    <recommendedName>
        <fullName evidence="9">Thrombopoietin</fullName>
    </recommendedName>
</protein>
<dbReference type="InterPro" id="IPR001323">
    <property type="entry name" value="EPO_TPO"/>
</dbReference>
<dbReference type="PANTHER" id="PTHR10560:SF0">
    <property type="entry name" value="THROMBOPOIETIN"/>
    <property type="match status" value="1"/>
</dbReference>
<evidence type="ECO:0000256" key="3">
    <source>
        <dbReference type="ARBA" id="ARBA00022525"/>
    </source>
</evidence>
<keyword evidence="3" id="KW-0964">Secreted</keyword>
<proteinExistence type="inferred from homology"/>
<evidence type="ECO:0000256" key="5">
    <source>
        <dbReference type="ARBA" id="ARBA00022729"/>
    </source>
</evidence>
<accession>A0A3Q0S8F3</accession>
<dbReference type="GO" id="GO:0005576">
    <property type="term" value="C:extracellular region"/>
    <property type="evidence" value="ECO:0007669"/>
    <property type="project" value="UniProtKB-SubCell"/>
</dbReference>
<dbReference type="InterPro" id="IPR009079">
    <property type="entry name" value="4_helix_cytokine-like_core"/>
</dbReference>
<evidence type="ECO:0000256" key="2">
    <source>
        <dbReference type="ARBA" id="ARBA00005782"/>
    </source>
</evidence>
<evidence type="ECO:0008006" key="9">
    <source>
        <dbReference type="Google" id="ProtNLM"/>
    </source>
</evidence>
<name>A0A3Q0S8F3_AMPCI</name>
<dbReference type="PANTHER" id="PTHR10560">
    <property type="entry name" value="THROMBOPOIETIN"/>
    <property type="match status" value="1"/>
</dbReference>
<comment type="subcellular location">
    <subcellularLocation>
        <location evidence="1">Secreted</location>
    </subcellularLocation>
</comment>
<reference evidence="7" key="2">
    <citation type="submission" date="2025-09" db="UniProtKB">
        <authorList>
            <consortium name="Ensembl"/>
        </authorList>
    </citation>
    <scope>IDENTIFICATION</scope>
</reference>
<organism evidence="7 8">
    <name type="scientific">Amphilophus citrinellus</name>
    <name type="common">Midas cichlid</name>
    <name type="synonym">Cichlasoma citrinellum</name>
    <dbReference type="NCBI Taxonomy" id="61819"/>
    <lineage>
        <taxon>Eukaryota</taxon>
        <taxon>Metazoa</taxon>
        <taxon>Chordata</taxon>
        <taxon>Craniata</taxon>
        <taxon>Vertebrata</taxon>
        <taxon>Euteleostomi</taxon>
        <taxon>Actinopterygii</taxon>
        <taxon>Neopterygii</taxon>
        <taxon>Teleostei</taxon>
        <taxon>Neoteleostei</taxon>
        <taxon>Acanthomorphata</taxon>
        <taxon>Ovalentaria</taxon>
        <taxon>Cichlomorphae</taxon>
        <taxon>Cichliformes</taxon>
        <taxon>Cichlidae</taxon>
        <taxon>New World cichlids</taxon>
        <taxon>Cichlasomatinae</taxon>
        <taxon>Heroini</taxon>
        <taxon>Amphilophus</taxon>
    </lineage>
</organism>
<dbReference type="Gene3D" id="1.20.1250.10">
    <property type="match status" value="1"/>
</dbReference>
<evidence type="ECO:0000256" key="4">
    <source>
        <dbReference type="ARBA" id="ARBA00022702"/>
    </source>
</evidence>
<sequence>MSPPFQSNCNGSTTLSTQVQLPCTELRVTSWENKSEQEKRGEIVASLRLLVEGVKSVSRPAGCGALLLQRLQNNINNYLLILTRLQLSQGPVVTPSLSCVPRSTQSLTTVLMTYNQLISAKLEWFMVDLEHRCTSQ</sequence>
<keyword evidence="4" id="KW-0372">Hormone</keyword>
<evidence type="ECO:0000313" key="7">
    <source>
        <dbReference type="Ensembl" id="ENSACIP00000019426.1"/>
    </source>
</evidence>
<dbReference type="Ensembl" id="ENSACIT00000019945.1">
    <property type="protein sequence ID" value="ENSACIP00000019426.1"/>
    <property type="gene ID" value="ENSACIG00000015127.1"/>
</dbReference>
<evidence type="ECO:0000313" key="8">
    <source>
        <dbReference type="Proteomes" id="UP000261340"/>
    </source>
</evidence>
<dbReference type="SUPFAM" id="SSF47266">
    <property type="entry name" value="4-helical cytokines"/>
    <property type="match status" value="1"/>
</dbReference>
<dbReference type="STRING" id="61819.ENSACIP00000019426"/>
<keyword evidence="6" id="KW-1015">Disulfide bond</keyword>
<comment type="similarity">
    <text evidence="2">Belongs to the EPO/TPO family.</text>
</comment>
<evidence type="ECO:0000256" key="6">
    <source>
        <dbReference type="ARBA" id="ARBA00023157"/>
    </source>
</evidence>
<reference evidence="7" key="1">
    <citation type="submission" date="2025-08" db="UniProtKB">
        <authorList>
            <consortium name="Ensembl"/>
        </authorList>
    </citation>
    <scope>IDENTIFICATION</scope>
</reference>
<dbReference type="GeneTree" id="ENSGT00940000175304"/>
<dbReference type="Pfam" id="PF00758">
    <property type="entry name" value="EPO_TPO"/>
    <property type="match status" value="1"/>
</dbReference>
<dbReference type="GO" id="GO:0005179">
    <property type="term" value="F:hormone activity"/>
    <property type="evidence" value="ECO:0007669"/>
    <property type="project" value="UniProtKB-KW"/>
</dbReference>
<dbReference type="OMA" id="WENKSEQ"/>
<keyword evidence="8" id="KW-1185">Reference proteome</keyword>
<evidence type="ECO:0000256" key="1">
    <source>
        <dbReference type="ARBA" id="ARBA00004613"/>
    </source>
</evidence>
<dbReference type="InterPro" id="IPR003978">
    <property type="entry name" value="Thrombopoietin"/>
</dbReference>